<dbReference type="Proteomes" id="UP000700596">
    <property type="component" value="Unassembled WGS sequence"/>
</dbReference>
<dbReference type="OrthoDB" id="429813at2759"/>
<dbReference type="PANTHER" id="PTHR37285">
    <property type="entry name" value="SPORE WALL MATURATION PROTEIN DIT1"/>
    <property type="match status" value="1"/>
</dbReference>
<evidence type="ECO:0000313" key="1">
    <source>
        <dbReference type="EMBL" id="KAH7122447.1"/>
    </source>
</evidence>
<dbReference type="PANTHER" id="PTHR37285:SF5">
    <property type="entry name" value="SPORE WALL MATURATION PROTEIN DIT1"/>
    <property type="match status" value="1"/>
</dbReference>
<protein>
    <submittedName>
        <fullName evidence="1">Pyoverdine/dityrosine biosynthesis protein-domain-containing protein</fullName>
    </submittedName>
</protein>
<dbReference type="InterPro" id="IPR007817">
    <property type="entry name" value="Isocyanide_synthase_DIT1"/>
</dbReference>
<gene>
    <name evidence="1" type="ORF">B0J11DRAFT_339399</name>
</gene>
<name>A0A9P9IJE4_9PLEO</name>
<keyword evidence="2" id="KW-1185">Reference proteome</keyword>
<evidence type="ECO:0000313" key="2">
    <source>
        <dbReference type="Proteomes" id="UP000700596"/>
    </source>
</evidence>
<dbReference type="AlphaFoldDB" id="A0A9P9IJE4"/>
<accession>A0A9P9IJE4</accession>
<organism evidence="1 2">
    <name type="scientific">Dendryphion nanum</name>
    <dbReference type="NCBI Taxonomy" id="256645"/>
    <lineage>
        <taxon>Eukaryota</taxon>
        <taxon>Fungi</taxon>
        <taxon>Dikarya</taxon>
        <taxon>Ascomycota</taxon>
        <taxon>Pezizomycotina</taxon>
        <taxon>Dothideomycetes</taxon>
        <taxon>Pleosporomycetidae</taxon>
        <taxon>Pleosporales</taxon>
        <taxon>Torulaceae</taxon>
        <taxon>Dendryphion</taxon>
    </lineage>
</organism>
<comment type="caution">
    <text evidence="1">The sequence shown here is derived from an EMBL/GenBank/DDBJ whole genome shotgun (WGS) entry which is preliminary data.</text>
</comment>
<proteinExistence type="predicted"/>
<dbReference type="EMBL" id="JAGMWT010000009">
    <property type="protein sequence ID" value="KAH7122447.1"/>
    <property type="molecule type" value="Genomic_DNA"/>
</dbReference>
<dbReference type="Pfam" id="PF05141">
    <property type="entry name" value="DIT1_PvcA"/>
    <property type="match status" value="1"/>
</dbReference>
<sequence>MNTGSSPYHSIQGLFCYGVDGELLSVEGRYKDRISQEWSALRRAVADAETNLLILPQGTRVETTVIGTPCYAERSSSLPSEHTHHFRAIYATSKSCHIGLLSCRQCAGQEQDSSFRDWVETFFLLETSLCPQSREVAQPGTQSYRVTEKITALFDNSIRNVASMDEWNSGGREVFFQRVFDFVSRKERIQLGLPAFPCKSPNTRKVGGRDPDMAERMALQTLRTFTKAIEEIYPQGATLWVISDGHVFSDCIGVDDDDVTKYDDDMKDLYSSMFNLPNDGGAIRFRGLTDMFFTNPEVTSTCSSEWMDRINMPHPIHTTRSEIAENARKLMMGACEIDRDHFRKLITDQHPSTLQLYRGQSRFMLDDLATPEFLSKSIKQKKKTAFAVAAEMIGRNQAYSNLVELLLPNYVRLSIHAHSNRGPKFGIRLFPKNKVRAIDSIPNRHELIPAYEFQVPTAWHNSIIKVEGDPMIYLGKAEIVQKAIDEGNFEGTWVNGPEGGHFAVRYTHVSVVQDRADSVITMEDTPLLQANKKTIVTTTTEIVELPLPVQASPKKQTLSSLIRWWFSPFFTFSFRFVGRVFRVRAGVGL</sequence>
<reference evidence="1" key="1">
    <citation type="journal article" date="2021" name="Nat. Commun.">
        <title>Genetic determinants of endophytism in the Arabidopsis root mycobiome.</title>
        <authorList>
            <person name="Mesny F."/>
            <person name="Miyauchi S."/>
            <person name="Thiergart T."/>
            <person name="Pickel B."/>
            <person name="Atanasova L."/>
            <person name="Karlsson M."/>
            <person name="Huettel B."/>
            <person name="Barry K.W."/>
            <person name="Haridas S."/>
            <person name="Chen C."/>
            <person name="Bauer D."/>
            <person name="Andreopoulos W."/>
            <person name="Pangilinan J."/>
            <person name="LaButti K."/>
            <person name="Riley R."/>
            <person name="Lipzen A."/>
            <person name="Clum A."/>
            <person name="Drula E."/>
            <person name="Henrissat B."/>
            <person name="Kohler A."/>
            <person name="Grigoriev I.V."/>
            <person name="Martin F.M."/>
            <person name="Hacquard S."/>
        </authorList>
    </citation>
    <scope>NUCLEOTIDE SEQUENCE</scope>
    <source>
        <strain evidence="1">MPI-CAGE-CH-0243</strain>
    </source>
</reference>